<dbReference type="EMBL" id="SAYW01000001">
    <property type="protein sequence ID" value="RWU10658.1"/>
    <property type="molecule type" value="Genomic_DNA"/>
</dbReference>
<accession>A0A443Z292</accession>
<evidence type="ECO:0000313" key="1">
    <source>
        <dbReference type="EMBL" id="RWU10658.1"/>
    </source>
</evidence>
<sequence length="135" mass="14312">MEVLMGMSLCRFGGGSLLGMLEVGVFPGRDVLVLFEHGSGRLLLGGSEVSVGRGTVLLLSPELRGECFSGVGAGIGSGGLELDMEVSGFVVAVERYYLEHFLVRHPLGRGLGLFSALFVLQVEGESLWLALKRVS</sequence>
<proteinExistence type="predicted"/>
<organism evidence="1 2">
    <name type="scientific">Pedobacter chitinilyticus</name>
    <dbReference type="NCBI Taxonomy" id="2233776"/>
    <lineage>
        <taxon>Bacteria</taxon>
        <taxon>Pseudomonadati</taxon>
        <taxon>Bacteroidota</taxon>
        <taxon>Sphingobacteriia</taxon>
        <taxon>Sphingobacteriales</taxon>
        <taxon>Sphingobacteriaceae</taxon>
        <taxon>Pedobacter</taxon>
    </lineage>
</organism>
<comment type="caution">
    <text evidence="1">The sequence shown here is derived from an EMBL/GenBank/DDBJ whole genome shotgun (WGS) entry which is preliminary data.</text>
</comment>
<dbReference type="AlphaFoldDB" id="A0A443Z292"/>
<reference evidence="1 2" key="1">
    <citation type="submission" date="2018-06" db="EMBL/GenBank/DDBJ databases">
        <title>Pedobacter endophyticus sp. nov., an endophytic bacterium isolated from a leaf of Triticum aestivum.</title>
        <authorList>
            <person name="Zhang L."/>
        </authorList>
    </citation>
    <scope>NUCLEOTIDE SEQUENCE [LARGE SCALE GENOMIC DNA]</scope>
    <source>
        <strain evidence="1 2">CM134L-2</strain>
    </source>
</reference>
<dbReference type="RefSeq" id="WP_162926568.1">
    <property type="nucleotide sequence ID" value="NZ_SAYW01000001.1"/>
</dbReference>
<name>A0A443Z292_9SPHI</name>
<dbReference type="Proteomes" id="UP000284120">
    <property type="component" value="Unassembled WGS sequence"/>
</dbReference>
<keyword evidence="2" id="KW-1185">Reference proteome</keyword>
<protein>
    <submittedName>
        <fullName evidence="1">Uncharacterized protein</fullName>
    </submittedName>
</protein>
<evidence type="ECO:0000313" key="2">
    <source>
        <dbReference type="Proteomes" id="UP000284120"/>
    </source>
</evidence>
<gene>
    <name evidence="1" type="ORF">DPV69_04780</name>
</gene>